<dbReference type="SMART" id="SM00717">
    <property type="entry name" value="SANT"/>
    <property type="match status" value="5"/>
</dbReference>
<dbReference type="PROSITE" id="PS50090">
    <property type="entry name" value="MYB_LIKE"/>
    <property type="match status" value="4"/>
</dbReference>
<reference evidence="9 10" key="1">
    <citation type="journal article" date="2017" name="Curr. Biol.">
        <title>Genome architecture and evolution of a unichromosomal asexual nematode.</title>
        <authorList>
            <person name="Fradin H."/>
            <person name="Zegar C."/>
            <person name="Gutwein M."/>
            <person name="Lucas J."/>
            <person name="Kovtun M."/>
            <person name="Corcoran D."/>
            <person name="Baugh L.R."/>
            <person name="Kiontke K."/>
            <person name="Gunsalus K."/>
            <person name="Fitch D.H."/>
            <person name="Piano F."/>
        </authorList>
    </citation>
    <scope>NUCLEOTIDE SEQUENCE [LARGE SCALE GENOMIC DNA]</scope>
    <source>
        <strain evidence="9">PF1309</strain>
    </source>
</reference>
<evidence type="ECO:0000313" key="10">
    <source>
        <dbReference type="Proteomes" id="UP000218231"/>
    </source>
</evidence>
<dbReference type="CDD" id="cd00167">
    <property type="entry name" value="SANT"/>
    <property type="match status" value="3"/>
</dbReference>
<dbReference type="PANTHER" id="PTHR46621:SF1">
    <property type="entry name" value="SNRNA-ACTIVATING PROTEIN COMPLEX SUBUNIT 4"/>
    <property type="match status" value="1"/>
</dbReference>
<feature type="domain" description="Myb-like" evidence="7">
    <location>
        <begin position="365"/>
        <end position="412"/>
    </location>
</feature>
<evidence type="ECO:0000256" key="2">
    <source>
        <dbReference type="ARBA" id="ARBA00023015"/>
    </source>
</evidence>
<feature type="domain" description="Myb-like" evidence="7">
    <location>
        <begin position="465"/>
        <end position="516"/>
    </location>
</feature>
<keyword evidence="2" id="KW-0805">Transcription regulation</keyword>
<dbReference type="GO" id="GO:0001006">
    <property type="term" value="F:RNA polymerase III type 3 promoter sequence-specific DNA binding"/>
    <property type="evidence" value="ECO:0007669"/>
    <property type="project" value="TreeGrafter"/>
</dbReference>
<accession>A0A2A2JYR4</accession>
<dbReference type="InterPro" id="IPR001005">
    <property type="entry name" value="SANT/Myb"/>
</dbReference>
<dbReference type="GO" id="GO:0005634">
    <property type="term" value="C:nucleus"/>
    <property type="evidence" value="ECO:0007669"/>
    <property type="project" value="UniProtKB-SubCell"/>
</dbReference>
<dbReference type="PROSITE" id="PS00018">
    <property type="entry name" value="EF_HAND_1"/>
    <property type="match status" value="1"/>
</dbReference>
<feature type="domain" description="Myb-like" evidence="7">
    <location>
        <begin position="307"/>
        <end position="359"/>
    </location>
</feature>
<dbReference type="PROSITE" id="PS51294">
    <property type="entry name" value="HTH_MYB"/>
    <property type="match status" value="1"/>
</dbReference>
<evidence type="ECO:0000256" key="1">
    <source>
        <dbReference type="ARBA" id="ARBA00004123"/>
    </source>
</evidence>
<dbReference type="Pfam" id="PF00249">
    <property type="entry name" value="Myb_DNA-binding"/>
    <property type="match status" value="2"/>
</dbReference>
<feature type="compositionally biased region" description="Basic and acidic residues" evidence="6">
    <location>
        <begin position="960"/>
        <end position="985"/>
    </location>
</feature>
<comment type="caution">
    <text evidence="9">The sequence shown here is derived from an EMBL/GenBank/DDBJ whole genome shotgun (WGS) entry which is preliminary data.</text>
</comment>
<dbReference type="OrthoDB" id="2143914at2759"/>
<organism evidence="9 10">
    <name type="scientific">Diploscapter pachys</name>
    <dbReference type="NCBI Taxonomy" id="2018661"/>
    <lineage>
        <taxon>Eukaryota</taxon>
        <taxon>Metazoa</taxon>
        <taxon>Ecdysozoa</taxon>
        <taxon>Nematoda</taxon>
        <taxon>Chromadorea</taxon>
        <taxon>Rhabditida</taxon>
        <taxon>Rhabditina</taxon>
        <taxon>Rhabditomorpha</taxon>
        <taxon>Rhabditoidea</taxon>
        <taxon>Rhabditidae</taxon>
        <taxon>Diploscapter</taxon>
    </lineage>
</organism>
<dbReference type="GO" id="GO:0042796">
    <property type="term" value="P:snRNA transcription by RNA polymerase III"/>
    <property type="evidence" value="ECO:0007669"/>
    <property type="project" value="TreeGrafter"/>
</dbReference>
<dbReference type="InterPro" id="IPR051575">
    <property type="entry name" value="Myb-like_DNA-bd"/>
</dbReference>
<evidence type="ECO:0000256" key="5">
    <source>
        <dbReference type="ARBA" id="ARBA00023242"/>
    </source>
</evidence>
<dbReference type="InterPro" id="IPR018247">
    <property type="entry name" value="EF_Hand_1_Ca_BS"/>
</dbReference>
<dbReference type="GO" id="GO:0000978">
    <property type="term" value="F:RNA polymerase II cis-regulatory region sequence-specific DNA binding"/>
    <property type="evidence" value="ECO:0007669"/>
    <property type="project" value="TreeGrafter"/>
</dbReference>
<dbReference type="EMBL" id="LIAE01010038">
    <property type="protein sequence ID" value="PAV66783.1"/>
    <property type="molecule type" value="Genomic_DNA"/>
</dbReference>
<dbReference type="InterPro" id="IPR017930">
    <property type="entry name" value="Myb_dom"/>
</dbReference>
<keyword evidence="10" id="KW-1185">Reference proteome</keyword>
<keyword evidence="3" id="KW-0238">DNA-binding</keyword>
<dbReference type="Gene3D" id="1.10.10.60">
    <property type="entry name" value="Homeodomain-like"/>
    <property type="match status" value="3"/>
</dbReference>
<dbReference type="GO" id="GO:0042795">
    <property type="term" value="P:snRNA transcription by RNA polymerase II"/>
    <property type="evidence" value="ECO:0007669"/>
    <property type="project" value="TreeGrafter"/>
</dbReference>
<keyword evidence="4" id="KW-0804">Transcription</keyword>
<evidence type="ECO:0000259" key="8">
    <source>
        <dbReference type="PROSITE" id="PS51294"/>
    </source>
</evidence>
<feature type="region of interest" description="Disordered" evidence="6">
    <location>
        <begin position="936"/>
        <end position="1009"/>
    </location>
</feature>
<evidence type="ECO:0000313" key="9">
    <source>
        <dbReference type="EMBL" id="PAV66783.1"/>
    </source>
</evidence>
<dbReference type="Proteomes" id="UP000218231">
    <property type="component" value="Unassembled WGS sequence"/>
</dbReference>
<comment type="subcellular location">
    <subcellularLocation>
        <location evidence="1">Nucleus</location>
    </subcellularLocation>
</comment>
<dbReference type="InterPro" id="IPR009057">
    <property type="entry name" value="Homeodomain-like_sf"/>
</dbReference>
<keyword evidence="5" id="KW-0539">Nucleus</keyword>
<feature type="domain" description="HTH myb-type" evidence="8">
    <location>
        <begin position="413"/>
        <end position="468"/>
    </location>
</feature>
<evidence type="ECO:0000256" key="4">
    <source>
        <dbReference type="ARBA" id="ARBA00023163"/>
    </source>
</evidence>
<feature type="compositionally biased region" description="Polar residues" evidence="6">
    <location>
        <begin position="1073"/>
        <end position="1088"/>
    </location>
</feature>
<dbReference type="SUPFAM" id="SSF46689">
    <property type="entry name" value="Homeodomain-like"/>
    <property type="match status" value="3"/>
</dbReference>
<sequence>MNSSDWPLNGWPNLGIPQNLPQLQPNIPQIPQGVLQSAPQGVPHIPQSAPHVPQLGPSSSWMDARMSGVQQVAEPRDHNAHGLMETLQQAPDGEIPCDDISTVVAINDAYLDTIKDMIRQVEKALEGNREKQRDVITRQRIMKEDMTAAKRKVPVQVYLPPYFKDEHGMCPPLSDEAKRKLEETTYDPLEKEERRWTPSDVRKLRDAVHLSLLDAKLQPLKDRRELLKDKLASCDVTTTDRERKSIRAEFDSINRKIEWEKGHYQEIGEEGEDLDYSQVDWALISTSVFKGLRSPTSLRLRWMNELSPRWSQEGWKKNELAKLKELRENNNFISWNVLANQLGTKRSPWQCFEKYRSEFWNVSKPWTQEEDEKLTSLVNMLQVNGKIQWDKVTYFMPGRNRQQVRTRYLRTLDENIRHGRWTKEEDLVLLSAVRNFGAKEWSRVSKQVPGRTQGQCRDRWINVLSRNIEKRFWTCCDDEILLFGVTVFGRGAWAKISTILEDKDARICRRRYQQLVGVKLKLIATCASADVRQKLFGTAEKKHEDIMKVLCDELNGQQTAAVNRTVQTYKDFGRLTKKTEDPKEFRDSVVKFTEEHSNPVLLSKSRTERLKWESQLNKNQLYAEIEKIRKKHAENEVRREEILDLVQPTDDDRTFFVKSQKKLLAAKGMRVSVPPAKRNISSLVARMSRSKVDDAIDENMESWANSVFDLSLPEEERSMYVTEALCEETRVLDQLEWQKSLSESLAKDAKQIINYVIGSTLQKASKVVEAQRNGEAIPADCTLPPNTHTMMMSSTFESLRPQLNRLAVSYFDEVKEHENGTAKKRREEGNIAGKGTYSARDRMLINLPDDITQSNEYMLYKAYLRCLLLEPMKINQSLESNEMIADRKAKVDARRKIKITTRKRKYGTNQDATVENSNDEEEEEEELLAAIEAEMGIDDRGEGTEQQEPPNKKRRSGRPTRQEKNRQMIEEMNGKEAEEAAKEGNQENSRTAANPDDLNESGEIDFRDIGLDMDLYEEDEREEMERQKHIEETVLAVIERGKRESALGMSGISLAEVTEQPENKKQSGPEPIQPQTQTDPGQSMNFVNLDSDEDESQNTDHPFTNSPFHTGATRSADFDPNVPGPSYK</sequence>
<evidence type="ECO:0000256" key="6">
    <source>
        <dbReference type="SAM" id="MobiDB-lite"/>
    </source>
</evidence>
<dbReference type="AlphaFoldDB" id="A0A2A2JYR4"/>
<dbReference type="Pfam" id="PF13921">
    <property type="entry name" value="Myb_DNA-bind_6"/>
    <property type="match status" value="1"/>
</dbReference>
<feature type="region of interest" description="Disordered" evidence="6">
    <location>
        <begin position="1042"/>
        <end position="1128"/>
    </location>
</feature>
<gene>
    <name evidence="9" type="ORF">WR25_10507</name>
</gene>
<name>A0A2A2JYR4_9BILA</name>
<dbReference type="GO" id="GO:0019185">
    <property type="term" value="C:snRNA-activating protein complex"/>
    <property type="evidence" value="ECO:0007669"/>
    <property type="project" value="TreeGrafter"/>
</dbReference>
<evidence type="ECO:0000259" key="7">
    <source>
        <dbReference type="PROSITE" id="PS50090"/>
    </source>
</evidence>
<evidence type="ECO:0000256" key="3">
    <source>
        <dbReference type="ARBA" id="ARBA00023125"/>
    </source>
</evidence>
<dbReference type="PANTHER" id="PTHR46621">
    <property type="entry name" value="SNRNA-ACTIVATING PROTEIN COMPLEX SUBUNIT 4"/>
    <property type="match status" value="1"/>
</dbReference>
<feature type="compositionally biased region" description="Polar residues" evidence="6">
    <location>
        <begin position="1099"/>
        <end position="1108"/>
    </location>
</feature>
<protein>
    <recommendedName>
        <fullName evidence="11">snRNA-activating protein complex subunit 4</fullName>
    </recommendedName>
</protein>
<proteinExistence type="predicted"/>
<dbReference type="STRING" id="2018661.A0A2A2JYR4"/>
<feature type="domain" description="Myb-like" evidence="7">
    <location>
        <begin position="413"/>
        <end position="464"/>
    </location>
</feature>
<evidence type="ECO:0008006" key="11">
    <source>
        <dbReference type="Google" id="ProtNLM"/>
    </source>
</evidence>